<dbReference type="InterPro" id="IPR005467">
    <property type="entry name" value="His_kinase_dom"/>
</dbReference>
<dbReference type="AlphaFoldDB" id="A0A1I4ZTX8"/>
<dbReference type="Proteomes" id="UP000199236">
    <property type="component" value="Unassembled WGS sequence"/>
</dbReference>
<dbReference type="CDD" id="cd00082">
    <property type="entry name" value="HisKA"/>
    <property type="match status" value="1"/>
</dbReference>
<feature type="transmembrane region" description="Helical" evidence="10">
    <location>
        <begin position="21"/>
        <end position="40"/>
    </location>
</feature>
<dbReference type="InterPro" id="IPR003594">
    <property type="entry name" value="HATPase_dom"/>
</dbReference>
<evidence type="ECO:0000259" key="11">
    <source>
        <dbReference type="PROSITE" id="PS50109"/>
    </source>
</evidence>
<dbReference type="SMART" id="SM00388">
    <property type="entry name" value="HisKA"/>
    <property type="match status" value="1"/>
</dbReference>
<keyword evidence="5" id="KW-0808">Transferase</keyword>
<keyword evidence="6 10" id="KW-0812">Transmembrane</keyword>
<protein>
    <recommendedName>
        <fullName evidence="3">histidine kinase</fullName>
        <ecNumber evidence="3">2.7.13.3</ecNumber>
    </recommendedName>
</protein>
<dbReference type="Pfam" id="PF02518">
    <property type="entry name" value="HATPase_c"/>
    <property type="match status" value="1"/>
</dbReference>
<keyword evidence="9 10" id="KW-0472">Membrane</keyword>
<dbReference type="GO" id="GO:0005886">
    <property type="term" value="C:plasma membrane"/>
    <property type="evidence" value="ECO:0007669"/>
    <property type="project" value="TreeGrafter"/>
</dbReference>
<evidence type="ECO:0000256" key="1">
    <source>
        <dbReference type="ARBA" id="ARBA00000085"/>
    </source>
</evidence>
<comment type="subcellular location">
    <subcellularLocation>
        <location evidence="2">Membrane</location>
    </subcellularLocation>
</comment>
<evidence type="ECO:0000256" key="7">
    <source>
        <dbReference type="ARBA" id="ARBA00022777"/>
    </source>
</evidence>
<dbReference type="Gene3D" id="1.10.287.130">
    <property type="match status" value="1"/>
</dbReference>
<keyword evidence="13" id="KW-1185">Reference proteome</keyword>
<dbReference type="SMART" id="SM00387">
    <property type="entry name" value="HATPase_c"/>
    <property type="match status" value="1"/>
</dbReference>
<evidence type="ECO:0000256" key="2">
    <source>
        <dbReference type="ARBA" id="ARBA00004370"/>
    </source>
</evidence>
<evidence type="ECO:0000256" key="5">
    <source>
        <dbReference type="ARBA" id="ARBA00022679"/>
    </source>
</evidence>
<dbReference type="InterPro" id="IPR050428">
    <property type="entry name" value="TCS_sensor_his_kinase"/>
</dbReference>
<dbReference type="GO" id="GO:0000155">
    <property type="term" value="F:phosphorelay sensor kinase activity"/>
    <property type="evidence" value="ECO:0007669"/>
    <property type="project" value="InterPro"/>
</dbReference>
<dbReference type="RefSeq" id="WP_090067973.1">
    <property type="nucleotide sequence ID" value="NZ_FOVR01000001.1"/>
</dbReference>
<keyword evidence="4" id="KW-0597">Phosphoprotein</keyword>
<dbReference type="InterPro" id="IPR036890">
    <property type="entry name" value="HATPase_C_sf"/>
</dbReference>
<sequence>MKHASKRLTQKSMRHRLILSMGAGFLAILTVICIGLWGYAQQAANESYDRLLHGAALAILERANLASGEVRVDIPYSAFEILGLAKEDRVFYRIFTQDDETITASHNLRPKANYKPSESPVYWDDAFSGESVRFMQQARFLTGDNRSLWVIVQFGQTCIARHDMIAELFWRGFAVALFITVVGLLFVWIAINSALHPLIDVEQNLRQRDISDFTPLPVTPPREVASLVLSINGFISRLKNNLDHSQIFIADVTHQIRTALSALQGQLELASKEQSPELLKGRIEKAERQNRQTIHLTNQLLAHAMVIHRADQKIVSDIHLADLLKTVLQTLLREHVKSDIDFSVNIAPDIENGGKTADLIAGDSISIREAISNVIDNAIKHGPANNRIDISLFEHTLKLRGRERKQLILQVDDAGPGIPEERRAKVLERFYTTGTGNDGSGLGLSIVDEVMRSHKAQLRLGHSALGGLSVRMIFTRKTVGIPT</sequence>
<proteinExistence type="predicted"/>
<evidence type="ECO:0000256" key="3">
    <source>
        <dbReference type="ARBA" id="ARBA00012438"/>
    </source>
</evidence>
<dbReference type="InterPro" id="IPR003661">
    <property type="entry name" value="HisK_dim/P_dom"/>
</dbReference>
<evidence type="ECO:0000256" key="8">
    <source>
        <dbReference type="ARBA" id="ARBA00022989"/>
    </source>
</evidence>
<dbReference type="PANTHER" id="PTHR45436:SF1">
    <property type="entry name" value="SENSOR PROTEIN QSEC"/>
    <property type="match status" value="1"/>
</dbReference>
<dbReference type="STRING" id="655353.SAMN04488056_101217"/>
<dbReference type="EC" id="2.7.13.3" evidence="3"/>
<evidence type="ECO:0000256" key="4">
    <source>
        <dbReference type="ARBA" id="ARBA00022553"/>
    </source>
</evidence>
<dbReference type="SUPFAM" id="SSF55874">
    <property type="entry name" value="ATPase domain of HSP90 chaperone/DNA topoisomerase II/histidine kinase"/>
    <property type="match status" value="1"/>
</dbReference>
<dbReference type="PANTHER" id="PTHR45436">
    <property type="entry name" value="SENSOR HISTIDINE KINASE YKOH"/>
    <property type="match status" value="1"/>
</dbReference>
<dbReference type="PROSITE" id="PS50109">
    <property type="entry name" value="HIS_KIN"/>
    <property type="match status" value="1"/>
</dbReference>
<evidence type="ECO:0000256" key="9">
    <source>
        <dbReference type="ARBA" id="ARBA00023136"/>
    </source>
</evidence>
<dbReference type="Gene3D" id="3.30.565.10">
    <property type="entry name" value="Histidine kinase-like ATPase, C-terminal domain"/>
    <property type="match status" value="1"/>
</dbReference>
<reference evidence="12 13" key="1">
    <citation type="submission" date="2016-10" db="EMBL/GenBank/DDBJ databases">
        <authorList>
            <person name="de Groot N.N."/>
        </authorList>
    </citation>
    <scope>NUCLEOTIDE SEQUENCE [LARGE SCALE GENOMIC DNA]</scope>
    <source>
        <strain evidence="12 13">CGMCC 1.9157</strain>
    </source>
</reference>
<dbReference type="Pfam" id="PF00512">
    <property type="entry name" value="HisKA"/>
    <property type="match status" value="1"/>
</dbReference>
<gene>
    <name evidence="12" type="ORF">SAMN04488056_101217</name>
</gene>
<dbReference type="PRINTS" id="PR00344">
    <property type="entry name" value="BCTRLSENSOR"/>
</dbReference>
<feature type="domain" description="Histidine kinase" evidence="11">
    <location>
        <begin position="251"/>
        <end position="478"/>
    </location>
</feature>
<dbReference type="InterPro" id="IPR004358">
    <property type="entry name" value="Sig_transdc_His_kin-like_C"/>
</dbReference>
<keyword evidence="8 10" id="KW-1133">Transmembrane helix</keyword>
<dbReference type="InterPro" id="IPR036097">
    <property type="entry name" value="HisK_dim/P_sf"/>
</dbReference>
<comment type="catalytic activity">
    <reaction evidence="1">
        <text>ATP + protein L-histidine = ADP + protein N-phospho-L-histidine.</text>
        <dbReference type="EC" id="2.7.13.3"/>
    </reaction>
</comment>
<keyword evidence="7 12" id="KW-0418">Kinase</keyword>
<dbReference type="Pfam" id="PF08521">
    <property type="entry name" value="2CSK_N"/>
    <property type="match status" value="1"/>
</dbReference>
<dbReference type="OrthoDB" id="8673316at2"/>
<evidence type="ECO:0000313" key="12">
    <source>
        <dbReference type="EMBL" id="SFN53681.1"/>
    </source>
</evidence>
<evidence type="ECO:0000256" key="10">
    <source>
        <dbReference type="SAM" id="Phobius"/>
    </source>
</evidence>
<dbReference type="InterPro" id="IPR013727">
    <property type="entry name" value="2CSK_N"/>
</dbReference>
<dbReference type="SUPFAM" id="SSF47384">
    <property type="entry name" value="Homodimeric domain of signal transducing histidine kinase"/>
    <property type="match status" value="1"/>
</dbReference>
<dbReference type="EMBL" id="FOVR01000001">
    <property type="protein sequence ID" value="SFN53681.1"/>
    <property type="molecule type" value="Genomic_DNA"/>
</dbReference>
<evidence type="ECO:0000256" key="6">
    <source>
        <dbReference type="ARBA" id="ARBA00022692"/>
    </source>
</evidence>
<evidence type="ECO:0000313" key="13">
    <source>
        <dbReference type="Proteomes" id="UP000199236"/>
    </source>
</evidence>
<accession>A0A1I4ZTX8</accession>
<name>A0A1I4ZTX8_9HYPH</name>
<feature type="transmembrane region" description="Helical" evidence="10">
    <location>
        <begin position="168"/>
        <end position="191"/>
    </location>
</feature>
<organism evidence="12 13">
    <name type="scientific">Cohaesibacter marisflavi</name>
    <dbReference type="NCBI Taxonomy" id="655353"/>
    <lineage>
        <taxon>Bacteria</taxon>
        <taxon>Pseudomonadati</taxon>
        <taxon>Pseudomonadota</taxon>
        <taxon>Alphaproteobacteria</taxon>
        <taxon>Hyphomicrobiales</taxon>
        <taxon>Cohaesibacteraceae</taxon>
    </lineage>
</organism>
<dbReference type="CDD" id="cd00075">
    <property type="entry name" value="HATPase"/>
    <property type="match status" value="1"/>
</dbReference>